<dbReference type="EMBL" id="KE164069">
    <property type="protein sequence ID" value="EPQ14878.1"/>
    <property type="molecule type" value="Genomic_DNA"/>
</dbReference>
<feature type="coiled-coil region" evidence="1">
    <location>
        <begin position="975"/>
        <end position="1051"/>
    </location>
</feature>
<evidence type="ECO:0000259" key="3">
    <source>
        <dbReference type="Pfam" id="PF10312"/>
    </source>
</evidence>
<evidence type="ECO:0000256" key="1">
    <source>
        <dbReference type="SAM" id="Coils"/>
    </source>
</evidence>
<sequence>MDPLREKTPLITEYDKHLEELNGQVKYYQKQVGEMKLQLESVIKENERLHSELKDAVVKQLEALPFGTEMGNDIYIDDETVRNLQEQLQLANKEKNYVLELWQNVSQELDKVKKIYQENKAQIQVIEGRKQKNQLSNSHQLNEQLYVNSESIEMDNQHLLKTVTEQSVEIEKLRKQLRQAKLDMRVAVAKVEQLTKVTEDFQGEMQKKSSREVAAALSQQQNLQERLRLREERKQQEELMKAFETPEEKRARRLAKKEAKERKKREKMGWGEEYMGYTNTDNPFGDNNLLGTFIWNKIRIRDGRAKPIDLLAKYISTEDDDLAVEMHEPYTFLNGLTVADMEDLLEDIQVYMELEQGKNVDFWWDMTIITEDEISKLRKLEASGKGPGERREGVNTSVSSDVQLVFKGKTYSHLQVIFQGIEGKIPAGGPNLDMGYWESLLQQLRAHMARARLHERHQDVLRQKLYKLKQEQGVESEPLFPILKQEPPSPGHSLEPEDLALTPPPPGPSLEGGPVEPEAEEATPAEGEAEGEAVLMEEDLIQQSLDDYDAGKYSPRLLTAHELPLDAHVLEPDKDLQRLQLSRQQLQVTGDASESAKDIFFRRTKEGMGQDEAQFSVEMPLTGKAYLWADKYRPRKPRFFNREEDMVSSQRREDASDRRLQQLQSSIKQLETRLCVTVQEATQLRADKTHLEKQTRELQAKYNELENERYEAVVTARNSMQLLEEANLQKNQALLEEKQKEEDIEKIKKSFSQLMQEAATRAKKEIFNTRKQYHVQISQLTEELSVLQMECAEKQGQIERVIKEKKAVEEELEKVYREGKVNENHYRKLEEMHQRCLVAECSKDDLQLRLKTAENKLKQLEINSSEEISRCQEMIQKLQNALESERENCGFVSEQRLKLQQENEQLQKETEDLRKMALEAQKKAKLKISAMEHEFSVKEHGFEVQLREMEDSNRNSTVELRHLLATQQKAANRWKEETKRATESAEMRISNLKSELSRQKLHTQELLSQLEMANEKVAESEKLILEHQEKANRLQRRLSQAEQRAASASQQLSVVTVQRRKAASMMNLENI</sequence>
<evidence type="ECO:0000256" key="2">
    <source>
        <dbReference type="SAM" id="MobiDB-lite"/>
    </source>
</evidence>
<dbReference type="GO" id="GO:0034220">
    <property type="term" value="P:monoatomic ion transmembrane transport"/>
    <property type="evidence" value="ECO:0007669"/>
    <property type="project" value="UniProtKB-KW"/>
</dbReference>
<organism evidence="4 5">
    <name type="scientific">Myotis brandtii</name>
    <name type="common">Brandt's bat</name>
    <dbReference type="NCBI Taxonomy" id="109478"/>
    <lineage>
        <taxon>Eukaryota</taxon>
        <taxon>Metazoa</taxon>
        <taxon>Chordata</taxon>
        <taxon>Craniata</taxon>
        <taxon>Vertebrata</taxon>
        <taxon>Euteleostomi</taxon>
        <taxon>Mammalia</taxon>
        <taxon>Eutheria</taxon>
        <taxon>Laurasiatheria</taxon>
        <taxon>Chiroptera</taxon>
        <taxon>Yangochiroptera</taxon>
        <taxon>Vespertilionidae</taxon>
        <taxon>Myotis</taxon>
    </lineage>
</organism>
<feature type="domain" description="Splicing factor cactin central" evidence="3">
    <location>
        <begin position="297"/>
        <end position="457"/>
    </location>
</feature>
<dbReference type="PANTHER" id="PTHR35970">
    <property type="entry name" value="SODIUM CHANNEL AND CLATHRIN LINKER 1"/>
    <property type="match status" value="1"/>
</dbReference>
<gene>
    <name evidence="4" type="ORF">D623_10033283</name>
</gene>
<dbReference type="GO" id="GO:0005814">
    <property type="term" value="C:centriole"/>
    <property type="evidence" value="ECO:0007669"/>
    <property type="project" value="TreeGrafter"/>
</dbReference>
<feature type="coiled-coil region" evidence="1">
    <location>
        <begin position="653"/>
        <end position="818"/>
    </location>
</feature>
<keyword evidence="4" id="KW-0407">Ion channel</keyword>
<keyword evidence="5" id="KW-1185">Reference proteome</keyword>
<dbReference type="AlphaFoldDB" id="S7PVC2"/>
<proteinExistence type="predicted"/>
<keyword evidence="4" id="KW-0406">Ion transport</keyword>
<protein>
    <submittedName>
        <fullName evidence="4">Sodium channel and clathrin linker 1</fullName>
    </submittedName>
</protein>
<evidence type="ECO:0000313" key="5">
    <source>
        <dbReference type="Proteomes" id="UP000052978"/>
    </source>
</evidence>
<evidence type="ECO:0000313" key="4">
    <source>
        <dbReference type="EMBL" id="EPQ14878.1"/>
    </source>
</evidence>
<keyword evidence="4" id="KW-0813">Transport</keyword>
<feature type="coiled-coil region" evidence="1">
    <location>
        <begin position="843"/>
        <end position="923"/>
    </location>
</feature>
<feature type="region of interest" description="Disordered" evidence="2">
    <location>
        <begin position="477"/>
        <end position="529"/>
    </location>
</feature>
<dbReference type="Proteomes" id="UP000052978">
    <property type="component" value="Unassembled WGS sequence"/>
</dbReference>
<dbReference type="GO" id="GO:0045162">
    <property type="term" value="P:clustering of voltage-gated sodium channels"/>
    <property type="evidence" value="ECO:0007669"/>
    <property type="project" value="InterPro"/>
</dbReference>
<dbReference type="PANTHER" id="PTHR35970:SF1">
    <property type="entry name" value="SODIUM CHANNEL AND CLATHRIN LINKER 1"/>
    <property type="match status" value="1"/>
</dbReference>
<feature type="coiled-coil region" evidence="1">
    <location>
        <begin position="156"/>
        <end position="190"/>
    </location>
</feature>
<keyword evidence="1" id="KW-0175">Coiled coil</keyword>
<dbReference type="GO" id="GO:0060271">
    <property type="term" value="P:cilium assembly"/>
    <property type="evidence" value="ECO:0007669"/>
    <property type="project" value="TreeGrafter"/>
</dbReference>
<reference evidence="4 5" key="1">
    <citation type="journal article" date="2013" name="Nat. Commun.">
        <title>Genome analysis reveals insights into physiology and longevity of the Brandt's bat Myotis brandtii.</title>
        <authorList>
            <person name="Seim I."/>
            <person name="Fang X."/>
            <person name="Xiong Z."/>
            <person name="Lobanov A.V."/>
            <person name="Huang Z."/>
            <person name="Ma S."/>
            <person name="Feng Y."/>
            <person name="Turanov A.A."/>
            <person name="Zhu Y."/>
            <person name="Lenz T.L."/>
            <person name="Gerashchenko M.V."/>
            <person name="Fan D."/>
            <person name="Hee Yim S."/>
            <person name="Yao X."/>
            <person name="Jordan D."/>
            <person name="Xiong Y."/>
            <person name="Ma Y."/>
            <person name="Lyapunov A.N."/>
            <person name="Chen G."/>
            <person name="Kulakova O.I."/>
            <person name="Sun Y."/>
            <person name="Lee S.G."/>
            <person name="Bronson R.T."/>
            <person name="Moskalev A.A."/>
            <person name="Sunyaev S.R."/>
            <person name="Zhang G."/>
            <person name="Krogh A."/>
            <person name="Wang J."/>
            <person name="Gladyshev V.N."/>
        </authorList>
    </citation>
    <scope>NUCLEOTIDE SEQUENCE [LARGE SCALE GENOMIC DNA]</scope>
</reference>
<dbReference type="InterPro" id="IPR018816">
    <property type="entry name" value="Cactin_central"/>
</dbReference>
<feature type="compositionally biased region" description="Basic and acidic residues" evidence="2">
    <location>
        <begin position="238"/>
        <end position="261"/>
    </location>
</feature>
<dbReference type="eggNOG" id="ENOG502QS6B">
    <property type="taxonomic scope" value="Eukaryota"/>
</dbReference>
<dbReference type="InterPro" id="IPR038911">
    <property type="entry name" value="SCLT1"/>
</dbReference>
<dbReference type="Pfam" id="PF10312">
    <property type="entry name" value="Cactin_mid"/>
    <property type="match status" value="1"/>
</dbReference>
<feature type="region of interest" description="Disordered" evidence="2">
    <location>
        <begin position="238"/>
        <end position="262"/>
    </location>
</feature>
<feature type="compositionally biased region" description="Acidic residues" evidence="2">
    <location>
        <begin position="517"/>
        <end position="529"/>
    </location>
</feature>
<accession>S7PVC2</accession>
<name>S7PVC2_MYOBR</name>